<dbReference type="EMBL" id="BOPG01000125">
    <property type="protein sequence ID" value="GIJ64679.1"/>
    <property type="molecule type" value="Genomic_DNA"/>
</dbReference>
<feature type="domain" description="Aminoglycoside phosphotransferase" evidence="1">
    <location>
        <begin position="26"/>
        <end position="234"/>
    </location>
</feature>
<keyword evidence="3" id="KW-1185">Reference proteome</keyword>
<name>A0A8J3ZIU0_9ACTN</name>
<dbReference type="AlphaFoldDB" id="A0A8J3ZIU0"/>
<dbReference type="InterPro" id="IPR002575">
    <property type="entry name" value="Aminoglycoside_PTrfase"/>
</dbReference>
<proteinExistence type="predicted"/>
<gene>
    <name evidence="2" type="ORF">Vau01_121950</name>
</gene>
<sequence>MTDLAGTLLAICRRLGDANAQPLAVHQGHNGTVVLRTATGTGEVIVKLHRGHERHRQEVHAYRHWTPALRGRTPRLIASTENPPAIVITALPGRPLAEACLSPQREVEAHRQAGELLRQLHAAGPSRTQPDMTTWLVERGEYWLALGRAIIPANRQAEIRAHLTALSDLGPIPAVPCHLDYMPRNLLAEPSGQVAVIDFEHARYDLAARDLVRLATRTWPSRPDLEHAFLVGYGPLSALDRQIIEHCSHLDALTRDVQGAQV</sequence>
<dbReference type="InterPro" id="IPR011009">
    <property type="entry name" value="Kinase-like_dom_sf"/>
</dbReference>
<dbReference type="SUPFAM" id="SSF56112">
    <property type="entry name" value="Protein kinase-like (PK-like)"/>
    <property type="match status" value="1"/>
</dbReference>
<evidence type="ECO:0000313" key="3">
    <source>
        <dbReference type="Proteomes" id="UP000612585"/>
    </source>
</evidence>
<dbReference type="RefSeq" id="WP_239153074.1">
    <property type="nucleotide sequence ID" value="NZ_BOPG01000125.1"/>
</dbReference>
<dbReference type="Proteomes" id="UP000612585">
    <property type="component" value="Unassembled WGS sequence"/>
</dbReference>
<evidence type="ECO:0000313" key="2">
    <source>
        <dbReference type="EMBL" id="GIJ64679.1"/>
    </source>
</evidence>
<comment type="caution">
    <text evidence="2">The sequence shown here is derived from an EMBL/GenBank/DDBJ whole genome shotgun (WGS) entry which is preliminary data.</text>
</comment>
<evidence type="ECO:0000259" key="1">
    <source>
        <dbReference type="Pfam" id="PF01636"/>
    </source>
</evidence>
<dbReference type="Gene3D" id="3.90.1200.10">
    <property type="match status" value="1"/>
</dbReference>
<dbReference type="Pfam" id="PF01636">
    <property type="entry name" value="APH"/>
    <property type="match status" value="1"/>
</dbReference>
<accession>A0A8J3ZIU0</accession>
<reference evidence="2" key="1">
    <citation type="submission" date="2021-01" db="EMBL/GenBank/DDBJ databases">
        <title>Whole genome shotgun sequence of Virgisporangium aurantiacum NBRC 16421.</title>
        <authorList>
            <person name="Komaki H."/>
            <person name="Tamura T."/>
        </authorList>
    </citation>
    <scope>NUCLEOTIDE SEQUENCE</scope>
    <source>
        <strain evidence="2">NBRC 16421</strain>
    </source>
</reference>
<protein>
    <recommendedName>
        <fullName evidence="1">Aminoglycoside phosphotransferase domain-containing protein</fullName>
    </recommendedName>
</protein>
<organism evidence="2 3">
    <name type="scientific">Virgisporangium aurantiacum</name>
    <dbReference type="NCBI Taxonomy" id="175570"/>
    <lineage>
        <taxon>Bacteria</taxon>
        <taxon>Bacillati</taxon>
        <taxon>Actinomycetota</taxon>
        <taxon>Actinomycetes</taxon>
        <taxon>Micromonosporales</taxon>
        <taxon>Micromonosporaceae</taxon>
        <taxon>Virgisporangium</taxon>
    </lineage>
</organism>